<keyword evidence="6" id="KW-1133">Transmembrane helix</keyword>
<dbReference type="RefSeq" id="WP_165341884.1">
    <property type="nucleotide sequence ID" value="NZ_JAAKZX010000087.1"/>
</dbReference>
<evidence type="ECO:0000259" key="10">
    <source>
        <dbReference type="Pfam" id="PF00122"/>
    </source>
</evidence>
<dbReference type="PRINTS" id="PR00120">
    <property type="entry name" value="HATPASE"/>
</dbReference>
<keyword evidence="5" id="KW-1278">Translocase</keyword>
<dbReference type="SUPFAM" id="SSF81653">
    <property type="entry name" value="Calcium ATPase, transduction domain A"/>
    <property type="match status" value="1"/>
</dbReference>
<feature type="domain" description="Cation-transporting P-type ATPase C-terminal" evidence="11">
    <location>
        <begin position="1400"/>
        <end position="1510"/>
    </location>
</feature>
<evidence type="ECO:0000256" key="4">
    <source>
        <dbReference type="ARBA" id="ARBA00022840"/>
    </source>
</evidence>
<evidence type="ECO:0000256" key="6">
    <source>
        <dbReference type="ARBA" id="ARBA00022989"/>
    </source>
</evidence>
<feature type="region of interest" description="Disordered" evidence="9">
    <location>
        <begin position="65"/>
        <end position="99"/>
    </location>
</feature>
<evidence type="ECO:0000256" key="7">
    <source>
        <dbReference type="ARBA" id="ARBA00023136"/>
    </source>
</evidence>
<dbReference type="SFLD" id="SFLDG00002">
    <property type="entry name" value="C1.7:_P-type_atpase_like"/>
    <property type="match status" value="1"/>
</dbReference>
<dbReference type="EMBL" id="JAAKZX010000087">
    <property type="protein sequence ID" value="NGO45321.1"/>
    <property type="molecule type" value="Genomic_DNA"/>
</dbReference>
<evidence type="ECO:0000256" key="9">
    <source>
        <dbReference type="SAM" id="MobiDB-lite"/>
    </source>
</evidence>
<reference evidence="12 13" key="1">
    <citation type="submission" date="2020-02" db="EMBL/GenBank/DDBJ databases">
        <title>Whole-genome analyses of novel actinobacteria.</title>
        <authorList>
            <person name="Sahin N."/>
            <person name="Tokatli A."/>
        </authorList>
    </citation>
    <scope>NUCLEOTIDE SEQUENCE [LARGE SCALE GENOMIC DNA]</scope>
    <source>
        <strain evidence="12 13">YC419</strain>
    </source>
</reference>
<evidence type="ECO:0000256" key="3">
    <source>
        <dbReference type="ARBA" id="ARBA00022741"/>
    </source>
</evidence>
<keyword evidence="7" id="KW-0472">Membrane</keyword>
<keyword evidence="4" id="KW-0067">ATP-binding</keyword>
<accession>A0ABX0DTV7</accession>
<evidence type="ECO:0000256" key="1">
    <source>
        <dbReference type="ARBA" id="ARBA00004651"/>
    </source>
</evidence>
<comment type="subcellular location">
    <subcellularLocation>
        <location evidence="1">Cell membrane</location>
        <topology evidence="1">Multi-pass membrane protein</topology>
    </subcellularLocation>
</comment>
<dbReference type="InterPro" id="IPR023298">
    <property type="entry name" value="ATPase_P-typ_TM_dom_sf"/>
</dbReference>
<comment type="catalytic activity">
    <reaction evidence="8">
        <text>ATP + H2O = ADP + phosphate + H(+)</text>
        <dbReference type="Rhea" id="RHEA:13065"/>
        <dbReference type="ChEBI" id="CHEBI:15377"/>
        <dbReference type="ChEBI" id="CHEBI:15378"/>
        <dbReference type="ChEBI" id="CHEBI:30616"/>
        <dbReference type="ChEBI" id="CHEBI:43474"/>
        <dbReference type="ChEBI" id="CHEBI:456216"/>
    </reaction>
</comment>
<dbReference type="Pfam" id="PF00689">
    <property type="entry name" value="Cation_ATPase_C"/>
    <property type="match status" value="1"/>
</dbReference>
<proteinExistence type="predicted"/>
<dbReference type="Gene3D" id="3.40.1110.10">
    <property type="entry name" value="Calcium-transporting ATPase, cytoplasmic domain N"/>
    <property type="match status" value="1"/>
</dbReference>
<dbReference type="InterPro" id="IPR023299">
    <property type="entry name" value="ATPase_P-typ_cyto_dom_N"/>
</dbReference>
<dbReference type="SFLD" id="SFLDS00003">
    <property type="entry name" value="Haloacid_Dehalogenase"/>
    <property type="match status" value="1"/>
</dbReference>
<dbReference type="SUPFAM" id="SSF81665">
    <property type="entry name" value="Calcium ATPase, transmembrane domain M"/>
    <property type="match status" value="2"/>
</dbReference>
<feature type="compositionally biased region" description="Basic and acidic residues" evidence="9">
    <location>
        <begin position="85"/>
        <end position="99"/>
    </location>
</feature>
<dbReference type="InterPro" id="IPR036412">
    <property type="entry name" value="HAD-like_sf"/>
</dbReference>
<evidence type="ECO:0000313" key="13">
    <source>
        <dbReference type="Proteomes" id="UP001518140"/>
    </source>
</evidence>
<gene>
    <name evidence="12" type="ORF">G6048_25315</name>
</gene>
<comment type="caution">
    <text evidence="12">The sequence shown here is derived from an EMBL/GenBank/DDBJ whole genome shotgun (WGS) entry which is preliminary data.</text>
</comment>
<dbReference type="PANTHER" id="PTHR42861">
    <property type="entry name" value="CALCIUM-TRANSPORTING ATPASE"/>
    <property type="match status" value="1"/>
</dbReference>
<dbReference type="PROSITE" id="PS00154">
    <property type="entry name" value="ATPASE_E1_E2"/>
    <property type="match status" value="1"/>
</dbReference>
<dbReference type="Gene3D" id="1.20.1110.10">
    <property type="entry name" value="Calcium-transporting ATPase, transmembrane domain"/>
    <property type="match status" value="1"/>
</dbReference>
<dbReference type="Gene3D" id="3.40.50.1000">
    <property type="entry name" value="HAD superfamily/HAD-like"/>
    <property type="match status" value="1"/>
</dbReference>
<name>A0ABX0DTV7_9ACTN</name>
<evidence type="ECO:0000259" key="11">
    <source>
        <dbReference type="Pfam" id="PF00689"/>
    </source>
</evidence>
<dbReference type="InterPro" id="IPR008250">
    <property type="entry name" value="ATPase_P-typ_transduc_dom_A_sf"/>
</dbReference>
<keyword evidence="13" id="KW-1185">Reference proteome</keyword>
<keyword evidence="2" id="KW-0812">Transmembrane</keyword>
<dbReference type="Pfam" id="PF00702">
    <property type="entry name" value="Hydrolase"/>
    <property type="match status" value="1"/>
</dbReference>
<feature type="domain" description="P-type ATPase A" evidence="10">
    <location>
        <begin position="771"/>
        <end position="871"/>
    </location>
</feature>
<dbReference type="InterPro" id="IPR018303">
    <property type="entry name" value="ATPase_P-typ_P_site"/>
</dbReference>
<dbReference type="InterPro" id="IPR001757">
    <property type="entry name" value="P_typ_ATPase"/>
</dbReference>
<feature type="compositionally biased region" description="Low complexity" evidence="9">
    <location>
        <begin position="1363"/>
        <end position="1377"/>
    </location>
</feature>
<dbReference type="SUPFAM" id="SSF56784">
    <property type="entry name" value="HAD-like"/>
    <property type="match status" value="1"/>
</dbReference>
<keyword evidence="3" id="KW-0547">Nucleotide-binding</keyword>
<evidence type="ECO:0000256" key="5">
    <source>
        <dbReference type="ARBA" id="ARBA00022967"/>
    </source>
</evidence>
<protein>
    <submittedName>
        <fullName evidence="12">Cation-translocating P-type ATPase</fullName>
    </submittedName>
</protein>
<dbReference type="SFLD" id="SFLDF00027">
    <property type="entry name" value="p-type_atpase"/>
    <property type="match status" value="1"/>
</dbReference>
<dbReference type="InterPro" id="IPR059000">
    <property type="entry name" value="ATPase_P-type_domA"/>
</dbReference>
<evidence type="ECO:0000256" key="2">
    <source>
        <dbReference type="ARBA" id="ARBA00022692"/>
    </source>
</evidence>
<evidence type="ECO:0000256" key="8">
    <source>
        <dbReference type="ARBA" id="ARBA00049360"/>
    </source>
</evidence>
<dbReference type="InterPro" id="IPR044492">
    <property type="entry name" value="P_typ_ATPase_HD_dom"/>
</dbReference>
<dbReference type="NCBIfam" id="TIGR01494">
    <property type="entry name" value="ATPase_P-type"/>
    <property type="match status" value="2"/>
</dbReference>
<dbReference type="PRINTS" id="PR00119">
    <property type="entry name" value="CATATPASE"/>
</dbReference>
<organism evidence="12 13">
    <name type="scientific">Streptomyces ureilyticus</name>
    <dbReference type="NCBI Taxonomy" id="1775131"/>
    <lineage>
        <taxon>Bacteria</taxon>
        <taxon>Bacillati</taxon>
        <taxon>Actinomycetota</taxon>
        <taxon>Actinomycetes</taxon>
        <taxon>Kitasatosporales</taxon>
        <taxon>Streptomycetaceae</taxon>
        <taxon>Streptomyces</taxon>
    </lineage>
</organism>
<feature type="region of interest" description="Disordered" evidence="9">
    <location>
        <begin position="1346"/>
        <end position="1377"/>
    </location>
</feature>
<dbReference type="Proteomes" id="UP001518140">
    <property type="component" value="Unassembled WGS sequence"/>
</dbReference>
<dbReference type="Pfam" id="PF00122">
    <property type="entry name" value="E1-E2_ATPase"/>
    <property type="match status" value="1"/>
</dbReference>
<dbReference type="Gene3D" id="2.70.150.10">
    <property type="entry name" value="Calcium-transporting ATPase, cytoplasmic transduction domain A"/>
    <property type="match status" value="1"/>
</dbReference>
<dbReference type="InterPro" id="IPR006068">
    <property type="entry name" value="ATPase_P-typ_cation-transptr_C"/>
</dbReference>
<sequence length="1563" mass="160266">MGLGLLLTTTPSAGGLALAGPRLLARGVAPVVGAAAAAVAGTARAGVRSVDSAVRVGRVARNALPGGSPHWRSGTRAHLALRPSAPERPDEVRREDGTEHRARRVAAALAEHPDVAFAYWDGGLARLVVTATEDALTDRVVEKATALAAHHGLAPSDEPVEEFAHPGDPSGVRAAAAALGIDAVGTGAALVASALRLPPSPRLVTAVVTLLRENPRFRGLLRARLGRSRMDLVLAAANAAAHGAGQTPTSLLLDGALRACQLAETVARLAAFDTVHDQVCAPERISAAADHIPRPPLRTSPAQEYAAHASAGSVAGAGATLLVKHDGAEAAEAVLAGSPKAARYGPAAFHAVLSGALSRTGVLVRDPERLRQLEMADTVVLHPSALRRPGVGPDPWAETVLDAARRAGLRVVVVDDQADPTLSEFTSLADQVVDGDRPLSEVVHELRDGDGDGDGTVVTVARLLSADDSDVLSGLLAGDVAVALADQDGAVVWGADVVALHGLADAWRLLTAVRAARVTGHRSQTLARSGAALSGLLVAVGESGRRRRSPLLPGVRHAPVDAAAAVALLSGARAALRVAATRAPRPRARVAWHALEPADVLSRLEHEPDRETSAAEQATHQVREVVATVGRHPVLAPARWSLRLARAVRGELDDPLTPVLAVGSVASAILGSVVDALLVVGALDLNALVGGVQRLRAERALSGLLAGQKQKARVMDRAEGGFFYDDTSAEAPVTAAEARGTFAEATGTAGEARGTAAEVPVTSADAQDTFGETHVVDAAQLAPGDVIELESDDVVPADARLLWEDGLEVDESALTGESLPADKRTDATPRAAVPERCCMVFEGTTVVAGHARAVVVDTGDRTEAARAVSLAARTPPAGGVQARLQELTRKALPLTLAGGAAVTGLSLLRGTPIRQAVSGGVAVAVAAVPEGLPLVATVAQLAAARRLSRRGVLVRTPRTLEALGRMDTICFDKTGTLTENRLRLVRVTDADGTAHSVDEADSGRTLRDAARACPRLNGDSTRPAHATDEAVLDAAGPDPEWTQTEGRPFEAARGYAAAVGRAADGTPVLVVKGAPETVLPACRDLPGHASDAAQSLARDGLRVLAVAGRPLAEGEEATDVLEEPLAELEFTGLLALADVARDTSTALVHGLRKAGVRPVMLTGDHPQTARAIAADLGWPDDTTVVTGDELAAADRSARSRMLRDASVVARVAPEQKLHVVEALRDAGRVVGMVGDGANDAAAIRAADVGVGISARGSAAARNAADIVLTDDDLTVLIEAVTEGRALWHGVADAIAILIGGNAGEVGFGILGSVLSGAAPLSTRQMLLVNLFTDLFPAMAVAVTPQKRATGAEDGGTTSRETDGTTAGSGETEGTTAAEVGGMAPGQAASVADPGTEPLGTSLLGAPLIRQIRHRALTTCLGATTAWLIGRFTPGTARRSTTMALCGVVGTQLAQTLTDRRDSPLVRITSLGSAVALVALIQTPGPSQFFGCTPLGPVAWAGVAAAIALAVLGQRAVPRLEKAILEHGPSGEAWATWARSLPAIAQGQGHRVVQSQGQDQGHRA</sequence>
<dbReference type="InterPro" id="IPR023214">
    <property type="entry name" value="HAD_sf"/>
</dbReference>
<evidence type="ECO:0000313" key="12">
    <source>
        <dbReference type="EMBL" id="NGO45321.1"/>
    </source>
</evidence>